<keyword evidence="6" id="KW-0539">Nucleus</keyword>
<dbReference type="GO" id="GO:0008270">
    <property type="term" value="F:zinc ion binding"/>
    <property type="evidence" value="ECO:0007669"/>
    <property type="project" value="InterPro"/>
</dbReference>
<dbReference type="GO" id="GO:0005634">
    <property type="term" value="C:nucleus"/>
    <property type="evidence" value="ECO:0007669"/>
    <property type="project" value="UniProtKB-SubCell"/>
</dbReference>
<dbReference type="CDD" id="cd12148">
    <property type="entry name" value="fungal_TF_MHR"/>
    <property type="match status" value="1"/>
</dbReference>
<dbReference type="InterPro" id="IPR036864">
    <property type="entry name" value="Zn2-C6_fun-type_DNA-bd_sf"/>
</dbReference>
<keyword evidence="4" id="KW-0238">DNA-binding</keyword>
<dbReference type="SMART" id="SM00066">
    <property type="entry name" value="GAL4"/>
    <property type="match status" value="1"/>
</dbReference>
<evidence type="ECO:0000313" key="9">
    <source>
        <dbReference type="EMBL" id="KAJ5346039.1"/>
    </source>
</evidence>
<sequence>MSGPGSGSSYYIGPFGRMLPTTDGPSSEHQPGHSANLPDHEDSPYQLPPPRVPASLQFGTDLSLRTDNADGKDIGSQKPEQLPSLSQIFTTEAPSSSHSQAYAPLTPSNERRDSAYNFSHHDPRLPAVHDRTKGLSESISQSHKAGLPPLSQVALHSHRDLPHHTPMRNDPSTAPFPHAPLPYGNSPLHDQAPGGEPSDGSSRPGKTPVRPAVIDERMIEGEGLCFIYADGSYCPQTIDGTPVNANWGVTKAGRPRKRLALACLTCREKKIKCNPATEAVCDQCRKSGRECRFESAPRGNRASMRGSSGRPEHCGPTHLTSDGSPSLYNVTRDSSSVTSLSGANGQSPVSEGSTLTPSGQEATYETMADADRALRSRTYRFPPPFSGADDTIGRASAHIETSRSPEYSEILGELKDSNLDDPLMTSWYLDPYEVDPETTMHYIECYFLHVNNGLYHMFPHGRFPLWLKSCPTKSAEDKMLLYSMLALGSVFSNRPDKLEAMKQYARIARFAIDKGQHKLSVQLAQSHIIMSLWYYATGSLAGSWSSVGAAGRAVFGLRYNVESGGVVNQSETNDYGLHPQALIECRRRTFWIAFVLDRFSSLYSASVTCISSDAALLRLPCREEIFEAQQYATVPYFQSFLNYSPTSPENDRSALSSMAFLIEIMAIWGDVSLHATRLPHIPPEAYNRLSEDFHNTIFQKANQWTNRLPDYLTFSSINMERNIRQRKADTFISIHLFYHASLMKLYRNARYQNLRPEVLVQYIHRARYHAVEIIRIALAFDQYSKEFKSSRLATESSSPQLTLLNPFLGYLILSAVDVLAAAGLASQLQECISYTRSALETVQELSRYWDSSLQLVAVLQKRSGLMIDCLNERSVIEEKQGFALEGPSLETKAHNGALHSHPPSSPGEDLFTGSMPKEVLLNALRVDETLISTSNIAWIRDP</sequence>
<protein>
    <recommendedName>
        <fullName evidence="8">Zn(2)-C6 fungal-type domain-containing protein</fullName>
    </recommendedName>
</protein>
<dbReference type="Pfam" id="PF00172">
    <property type="entry name" value="Zn_clus"/>
    <property type="match status" value="1"/>
</dbReference>
<feature type="domain" description="Zn(2)-C6 fungal-type" evidence="8">
    <location>
        <begin position="262"/>
        <end position="293"/>
    </location>
</feature>
<evidence type="ECO:0000256" key="1">
    <source>
        <dbReference type="ARBA" id="ARBA00004123"/>
    </source>
</evidence>
<evidence type="ECO:0000256" key="7">
    <source>
        <dbReference type="SAM" id="MobiDB-lite"/>
    </source>
</evidence>
<dbReference type="PROSITE" id="PS50048">
    <property type="entry name" value="ZN2_CY6_FUNGAL_2"/>
    <property type="match status" value="1"/>
</dbReference>
<evidence type="ECO:0000259" key="8">
    <source>
        <dbReference type="PROSITE" id="PS50048"/>
    </source>
</evidence>
<feature type="compositionally biased region" description="Basic and acidic residues" evidence="7">
    <location>
        <begin position="109"/>
        <end position="134"/>
    </location>
</feature>
<name>A0A9W9QV20_PENBR</name>
<feature type="region of interest" description="Disordered" evidence="7">
    <location>
        <begin position="160"/>
        <end position="209"/>
    </location>
</feature>
<dbReference type="GO" id="GO:0003677">
    <property type="term" value="F:DNA binding"/>
    <property type="evidence" value="ECO:0007669"/>
    <property type="project" value="UniProtKB-KW"/>
</dbReference>
<feature type="region of interest" description="Disordered" evidence="7">
    <location>
        <begin position="1"/>
        <end position="148"/>
    </location>
</feature>
<dbReference type="Pfam" id="PF04082">
    <property type="entry name" value="Fungal_trans"/>
    <property type="match status" value="1"/>
</dbReference>
<dbReference type="GO" id="GO:0000981">
    <property type="term" value="F:DNA-binding transcription factor activity, RNA polymerase II-specific"/>
    <property type="evidence" value="ECO:0007669"/>
    <property type="project" value="InterPro"/>
</dbReference>
<reference evidence="9" key="2">
    <citation type="journal article" date="2023" name="IMA Fungus">
        <title>Comparative genomic study of the Penicillium genus elucidates a diverse pangenome and 15 lateral gene transfer events.</title>
        <authorList>
            <person name="Petersen C."/>
            <person name="Sorensen T."/>
            <person name="Nielsen M.R."/>
            <person name="Sondergaard T.E."/>
            <person name="Sorensen J.L."/>
            <person name="Fitzpatrick D.A."/>
            <person name="Frisvad J.C."/>
            <person name="Nielsen K.L."/>
        </authorList>
    </citation>
    <scope>NUCLEOTIDE SEQUENCE</scope>
    <source>
        <strain evidence="9">IBT 35673</strain>
    </source>
</reference>
<dbReference type="InterPro" id="IPR050815">
    <property type="entry name" value="TF_fung"/>
</dbReference>
<evidence type="ECO:0000256" key="6">
    <source>
        <dbReference type="ARBA" id="ARBA00023242"/>
    </source>
</evidence>
<dbReference type="PANTHER" id="PTHR47338:SF11">
    <property type="entry name" value="ZN(II)2CYS6 TRANSCRIPTION FACTOR (EUROFUNG)"/>
    <property type="match status" value="1"/>
</dbReference>
<feature type="compositionally biased region" description="Polar residues" evidence="7">
    <location>
        <begin position="83"/>
        <end position="100"/>
    </location>
</feature>
<comment type="subcellular location">
    <subcellularLocation>
        <location evidence="1">Nucleus</location>
    </subcellularLocation>
</comment>
<dbReference type="PROSITE" id="PS00463">
    <property type="entry name" value="ZN2_CY6_FUNGAL_1"/>
    <property type="match status" value="1"/>
</dbReference>
<dbReference type="Gene3D" id="4.10.240.10">
    <property type="entry name" value="Zn(2)-C6 fungal-type DNA-binding domain"/>
    <property type="match status" value="1"/>
</dbReference>
<evidence type="ECO:0000256" key="5">
    <source>
        <dbReference type="ARBA" id="ARBA00023163"/>
    </source>
</evidence>
<dbReference type="InterPro" id="IPR007219">
    <property type="entry name" value="XnlR_reg_dom"/>
</dbReference>
<evidence type="ECO:0000256" key="4">
    <source>
        <dbReference type="ARBA" id="ARBA00023125"/>
    </source>
</evidence>
<dbReference type="GO" id="GO:0006351">
    <property type="term" value="P:DNA-templated transcription"/>
    <property type="evidence" value="ECO:0007669"/>
    <property type="project" value="InterPro"/>
</dbReference>
<comment type="caution">
    <text evidence="9">The sequence shown here is derived from an EMBL/GenBank/DDBJ whole genome shotgun (WGS) entry which is preliminary data.</text>
</comment>
<dbReference type="AlphaFoldDB" id="A0A9W9QV20"/>
<dbReference type="SUPFAM" id="SSF57701">
    <property type="entry name" value="Zn2/Cys6 DNA-binding domain"/>
    <property type="match status" value="1"/>
</dbReference>
<evidence type="ECO:0000256" key="3">
    <source>
        <dbReference type="ARBA" id="ARBA00023015"/>
    </source>
</evidence>
<dbReference type="PANTHER" id="PTHR47338">
    <property type="entry name" value="ZN(II)2CYS6 TRANSCRIPTION FACTOR (EUROFUNG)-RELATED"/>
    <property type="match status" value="1"/>
</dbReference>
<feature type="region of interest" description="Disordered" evidence="7">
    <location>
        <begin position="293"/>
        <end position="362"/>
    </location>
</feature>
<dbReference type="EMBL" id="JAPZBQ010000002">
    <property type="protein sequence ID" value="KAJ5346039.1"/>
    <property type="molecule type" value="Genomic_DNA"/>
</dbReference>
<keyword evidence="5" id="KW-0804">Transcription</keyword>
<proteinExistence type="predicted"/>
<dbReference type="InterPro" id="IPR001138">
    <property type="entry name" value="Zn2Cys6_DnaBD"/>
</dbReference>
<organism evidence="9 10">
    <name type="scientific">Penicillium brevicompactum</name>
    <dbReference type="NCBI Taxonomy" id="5074"/>
    <lineage>
        <taxon>Eukaryota</taxon>
        <taxon>Fungi</taxon>
        <taxon>Dikarya</taxon>
        <taxon>Ascomycota</taxon>
        <taxon>Pezizomycotina</taxon>
        <taxon>Eurotiomycetes</taxon>
        <taxon>Eurotiomycetidae</taxon>
        <taxon>Eurotiales</taxon>
        <taxon>Aspergillaceae</taxon>
        <taxon>Penicillium</taxon>
    </lineage>
</organism>
<accession>A0A9W9QV20</accession>
<feature type="compositionally biased region" description="Polar residues" evidence="7">
    <location>
        <begin position="318"/>
        <end position="362"/>
    </location>
</feature>
<evidence type="ECO:0000256" key="2">
    <source>
        <dbReference type="ARBA" id="ARBA00022723"/>
    </source>
</evidence>
<keyword evidence="3" id="KW-0805">Transcription regulation</keyword>
<reference evidence="9" key="1">
    <citation type="submission" date="2022-12" db="EMBL/GenBank/DDBJ databases">
        <authorList>
            <person name="Petersen C."/>
        </authorList>
    </citation>
    <scope>NUCLEOTIDE SEQUENCE</scope>
    <source>
        <strain evidence="9">IBT 35673</strain>
    </source>
</reference>
<evidence type="ECO:0000313" key="10">
    <source>
        <dbReference type="Proteomes" id="UP001147695"/>
    </source>
</evidence>
<feature type="compositionally biased region" description="Polar residues" evidence="7">
    <location>
        <begin position="57"/>
        <end position="66"/>
    </location>
</feature>
<gene>
    <name evidence="9" type="ORF">N7452_004043</name>
</gene>
<dbReference type="Proteomes" id="UP001147695">
    <property type="component" value="Unassembled WGS sequence"/>
</dbReference>
<dbReference type="SMART" id="SM00906">
    <property type="entry name" value="Fungal_trans"/>
    <property type="match status" value="1"/>
</dbReference>
<dbReference type="CDD" id="cd00067">
    <property type="entry name" value="GAL4"/>
    <property type="match status" value="1"/>
</dbReference>
<keyword evidence="2" id="KW-0479">Metal-binding</keyword>